<dbReference type="OrthoDB" id="5180065at2"/>
<dbReference type="Gene3D" id="3.40.50.720">
    <property type="entry name" value="NAD(P)-binding Rossmann-like Domain"/>
    <property type="match status" value="1"/>
</dbReference>
<evidence type="ECO:0000313" key="3">
    <source>
        <dbReference type="Proteomes" id="UP000019754"/>
    </source>
</evidence>
<name>A0A022KV19_9MICO</name>
<proteinExistence type="predicted"/>
<keyword evidence="3" id="KW-1185">Reference proteome</keyword>
<protein>
    <submittedName>
        <fullName evidence="2">Hydroxylase</fullName>
    </submittedName>
</protein>
<dbReference type="InterPro" id="IPR016040">
    <property type="entry name" value="NAD(P)-bd_dom"/>
</dbReference>
<dbReference type="InterPro" id="IPR036291">
    <property type="entry name" value="NAD(P)-bd_dom_sf"/>
</dbReference>
<accession>A0A022KV19</accession>
<dbReference type="Pfam" id="PF13460">
    <property type="entry name" value="NAD_binding_10"/>
    <property type="match status" value="1"/>
</dbReference>
<dbReference type="AlphaFoldDB" id="A0A022KV19"/>
<organism evidence="2 3">
    <name type="scientific">Brachybacterium muris UCD-AY4</name>
    <dbReference type="NCBI Taxonomy" id="1249481"/>
    <lineage>
        <taxon>Bacteria</taxon>
        <taxon>Bacillati</taxon>
        <taxon>Actinomycetota</taxon>
        <taxon>Actinomycetes</taxon>
        <taxon>Micrococcales</taxon>
        <taxon>Dermabacteraceae</taxon>
        <taxon>Brachybacterium</taxon>
    </lineage>
</organism>
<dbReference type="STRING" id="1249481.D641_0114770"/>
<evidence type="ECO:0000259" key="1">
    <source>
        <dbReference type="Pfam" id="PF13460"/>
    </source>
</evidence>
<dbReference type="InterPro" id="IPR051604">
    <property type="entry name" value="Ergot_Alk_Oxidoreductase"/>
</dbReference>
<dbReference type="Proteomes" id="UP000019754">
    <property type="component" value="Unassembled WGS sequence"/>
</dbReference>
<dbReference type="PANTHER" id="PTHR43162">
    <property type="match status" value="1"/>
</dbReference>
<gene>
    <name evidence="2" type="ORF">D641_0114770</name>
</gene>
<dbReference type="Gene3D" id="3.90.25.10">
    <property type="entry name" value="UDP-galactose 4-epimerase, domain 1"/>
    <property type="match status" value="1"/>
</dbReference>
<evidence type="ECO:0000313" key="2">
    <source>
        <dbReference type="EMBL" id="EYT47661.1"/>
    </source>
</evidence>
<dbReference type="SUPFAM" id="SSF51735">
    <property type="entry name" value="NAD(P)-binding Rossmann-fold domains"/>
    <property type="match status" value="1"/>
</dbReference>
<comment type="caution">
    <text evidence="2">The sequence shown here is derived from an EMBL/GenBank/DDBJ whole genome shotgun (WGS) entry which is preliminary data.</text>
</comment>
<reference evidence="2 3" key="1">
    <citation type="journal article" date="2013" name="Genome Announc.">
        <title>Draft genome sequence of an Actinobacterium, Brachybacterium muris strain UCD-AY4.</title>
        <authorList>
            <person name="Lo J.R."/>
            <person name="Lang J.M."/>
            <person name="Darling A.E."/>
            <person name="Eisen J.A."/>
            <person name="Coil D.A."/>
        </authorList>
    </citation>
    <scope>NUCLEOTIDE SEQUENCE [LARGE SCALE GENOMIC DNA]</scope>
    <source>
        <strain evidence="2 3">UCD-AY4</strain>
    </source>
</reference>
<sequence length="279" mass="30520">MTILITGATGRIGRHLVTRLLDDGHHVRAITRHPATAKLPESAEIVRGDLTDLDSLRDAFAGIEALHLITFGGDDGADLTNGAEIVSLAHESNIRCVSVLAGWGTTSIEEALRNSSLDWCRVEPVEVMYNTRDWEEEIRTHSTVSTLATYPSTMVHEADIAAVAAFALTQDGHTGQSYRVTGPEALAPAERTAILADVIGRPIRHIQLTEAQERDRLAAHGFGDDYVEFGIHLATNPPEAANQVCDTVPRITGRPGRTFAQWARENATNWWTRPRHDPA</sequence>
<feature type="domain" description="NAD(P)-binding" evidence="1">
    <location>
        <begin position="7"/>
        <end position="102"/>
    </location>
</feature>
<dbReference type="HOGENOM" id="CLU_007383_10_6_11"/>
<dbReference type="RefSeq" id="WP_017824273.1">
    <property type="nucleotide sequence ID" value="NZ_AORC01000028.1"/>
</dbReference>
<dbReference type="EMBL" id="AORC01000028">
    <property type="protein sequence ID" value="EYT47661.1"/>
    <property type="molecule type" value="Genomic_DNA"/>
</dbReference>
<dbReference type="PANTHER" id="PTHR43162:SF1">
    <property type="entry name" value="PRESTALK A DIFFERENTIATION PROTEIN A"/>
    <property type="match status" value="1"/>
</dbReference>